<proteinExistence type="predicted"/>
<sequence length="152" mass="16280">MKTYKSFGALARAFERAAAAVPDTCAEWTRASALAVANDAKERIGHYQTGWDTLAPSTIADKRRQGFIGPLPGGDGGDNPLLRTGEMRDSIGMFSSPTEFVVGSSSDVLLWQEFGTTTIPPRPVLGPAMMHTMPFVVKVLGRAVAATLRNEP</sequence>
<evidence type="ECO:0008006" key="2">
    <source>
        <dbReference type="Google" id="ProtNLM"/>
    </source>
</evidence>
<reference evidence="1" key="1">
    <citation type="submission" date="2016-10" db="EMBL/GenBank/DDBJ databases">
        <title>Sequence of Gallionella enrichment culture.</title>
        <authorList>
            <person name="Poehlein A."/>
            <person name="Muehling M."/>
            <person name="Daniel R."/>
        </authorList>
    </citation>
    <scope>NUCLEOTIDE SEQUENCE</scope>
</reference>
<comment type="caution">
    <text evidence="1">The sequence shown here is derived from an EMBL/GenBank/DDBJ whole genome shotgun (WGS) entry which is preliminary data.</text>
</comment>
<accession>A0A1J5QKK8</accession>
<protein>
    <recommendedName>
        <fullName evidence="2">HK97 gp10 family phage protein</fullName>
    </recommendedName>
</protein>
<dbReference type="EMBL" id="MLJW01001053">
    <property type="protein sequence ID" value="OIQ80492.1"/>
    <property type="molecule type" value="Genomic_DNA"/>
</dbReference>
<organism evidence="1">
    <name type="scientific">mine drainage metagenome</name>
    <dbReference type="NCBI Taxonomy" id="410659"/>
    <lineage>
        <taxon>unclassified sequences</taxon>
        <taxon>metagenomes</taxon>
        <taxon>ecological metagenomes</taxon>
    </lineage>
</organism>
<gene>
    <name evidence="1" type="ORF">GALL_377470</name>
</gene>
<dbReference type="AlphaFoldDB" id="A0A1J5QKK8"/>
<evidence type="ECO:0000313" key="1">
    <source>
        <dbReference type="EMBL" id="OIQ80492.1"/>
    </source>
</evidence>
<name>A0A1J5QKK8_9ZZZZ</name>